<accession>N8NYC9</accession>
<dbReference type="Pfam" id="PF10109">
    <property type="entry name" value="Phage_TAC_7"/>
    <property type="match status" value="1"/>
</dbReference>
<dbReference type="eggNOG" id="ENOG5032YUV">
    <property type="taxonomic scope" value="Bacteria"/>
</dbReference>
<sequence length="114" mass="12591">MSKVTDEQSKNLETITDPNLRVVILENPILRGDQSISHIEIRKPNVGTLRNLSLQDVLKWDINATNTVLSRVTSPTLNPAELNNMDVSDYTSLAVELTNFLVSAKAKSQAALMT</sequence>
<dbReference type="HOGENOM" id="CLU_150496_1_0_6"/>
<evidence type="ECO:0000313" key="2">
    <source>
        <dbReference type="Proteomes" id="UP000013086"/>
    </source>
</evidence>
<evidence type="ECO:0000313" key="1">
    <source>
        <dbReference type="EMBL" id="ENU19160.1"/>
    </source>
</evidence>
<gene>
    <name evidence="1" type="ORF">F994_02016</name>
</gene>
<reference evidence="1 2" key="1">
    <citation type="submission" date="2013-02" db="EMBL/GenBank/DDBJ databases">
        <title>The Genome Sequence of Acinetobacter sp. ANC 3994.</title>
        <authorList>
            <consortium name="The Broad Institute Genome Sequencing Platform"/>
            <consortium name="The Broad Institute Genome Sequencing Center for Infectious Disease"/>
            <person name="Cerqueira G."/>
            <person name="Feldgarden M."/>
            <person name="Courvalin P."/>
            <person name="Perichon B."/>
            <person name="Grillot-Courvalin C."/>
            <person name="Clermont D."/>
            <person name="Rocha E."/>
            <person name="Yoon E.-J."/>
            <person name="Nemec A."/>
            <person name="Walker B."/>
            <person name="Young S.K."/>
            <person name="Zeng Q."/>
            <person name="Gargeya S."/>
            <person name="Fitzgerald M."/>
            <person name="Haas B."/>
            <person name="Abouelleil A."/>
            <person name="Alvarado L."/>
            <person name="Arachchi H.M."/>
            <person name="Berlin A.M."/>
            <person name="Chapman S.B."/>
            <person name="Dewar J."/>
            <person name="Goldberg J."/>
            <person name="Griggs A."/>
            <person name="Gujja S."/>
            <person name="Hansen M."/>
            <person name="Howarth C."/>
            <person name="Imamovic A."/>
            <person name="Larimer J."/>
            <person name="McCowan C."/>
            <person name="Murphy C."/>
            <person name="Neiman D."/>
            <person name="Pearson M."/>
            <person name="Priest M."/>
            <person name="Roberts A."/>
            <person name="Saif S."/>
            <person name="Shea T."/>
            <person name="Sisk P."/>
            <person name="Sykes S."/>
            <person name="Wortman J."/>
            <person name="Nusbaum C."/>
            <person name="Birren B."/>
        </authorList>
    </citation>
    <scope>NUCLEOTIDE SEQUENCE [LARGE SCALE GENOMIC DNA]</scope>
    <source>
        <strain evidence="1 2">ANC 3994</strain>
    </source>
</reference>
<dbReference type="AlphaFoldDB" id="N8NYC9"/>
<evidence type="ECO:0008006" key="3">
    <source>
        <dbReference type="Google" id="ProtNLM"/>
    </source>
</evidence>
<dbReference type="Proteomes" id="UP000013086">
    <property type="component" value="Unassembled WGS sequence"/>
</dbReference>
<organism evidence="1 2">
    <name type="scientific">Acinetobacter bohemicus ANC 3994</name>
    <dbReference type="NCBI Taxonomy" id="1217715"/>
    <lineage>
        <taxon>Bacteria</taxon>
        <taxon>Pseudomonadati</taxon>
        <taxon>Pseudomonadota</taxon>
        <taxon>Gammaproteobacteria</taxon>
        <taxon>Moraxellales</taxon>
        <taxon>Moraxellaceae</taxon>
        <taxon>Acinetobacter</taxon>
    </lineage>
</organism>
<protein>
    <recommendedName>
        <fullName evidence="3">Phage tail protein E</fullName>
    </recommendedName>
</protein>
<proteinExistence type="predicted"/>
<name>N8NYC9_9GAMM</name>
<comment type="caution">
    <text evidence="1">The sequence shown here is derived from an EMBL/GenBank/DDBJ whole genome shotgun (WGS) entry which is preliminary data.</text>
</comment>
<dbReference type="InterPro" id="IPR019289">
    <property type="entry name" value="Phage_tail_E/E"/>
</dbReference>
<dbReference type="EMBL" id="APOH01000015">
    <property type="protein sequence ID" value="ENU19160.1"/>
    <property type="molecule type" value="Genomic_DNA"/>
</dbReference>
<dbReference type="RefSeq" id="WP_004648482.1">
    <property type="nucleotide sequence ID" value="NZ_KB849164.1"/>
</dbReference>
<dbReference type="PATRIC" id="fig|1217715.3.peg.1967"/>
<dbReference type="OrthoDB" id="7366507at2"/>